<dbReference type="EMBL" id="JAJFAZ020000004">
    <property type="protein sequence ID" value="KAI5335368.1"/>
    <property type="molecule type" value="Genomic_DNA"/>
</dbReference>
<keyword evidence="2" id="KW-1185">Reference proteome</keyword>
<sequence length="97" mass="11634">MSEREFQLLDYIVWIWIASNSSIITILPELPVDLPLHDAHHIVQSVLTSLSCNLLSERNHMYLVSNFWNWTRNVYFWYYCELIVWHHSLLIQIHLPG</sequence>
<evidence type="ECO:0000313" key="1">
    <source>
        <dbReference type="EMBL" id="KAI5335368.1"/>
    </source>
</evidence>
<accession>A0AAD4W300</accession>
<evidence type="ECO:0000313" key="2">
    <source>
        <dbReference type="Proteomes" id="UP001054821"/>
    </source>
</evidence>
<reference evidence="1 2" key="1">
    <citation type="journal article" date="2022" name="G3 (Bethesda)">
        <title>Whole-genome sequence and methylome profiling of the almond [Prunus dulcis (Mill.) D.A. Webb] cultivar 'Nonpareil'.</title>
        <authorList>
            <person name="D'Amico-Willman K.M."/>
            <person name="Ouma W.Z."/>
            <person name="Meulia T."/>
            <person name="Sideli G.M."/>
            <person name="Gradziel T.M."/>
            <person name="Fresnedo-Ramirez J."/>
        </authorList>
    </citation>
    <scope>NUCLEOTIDE SEQUENCE [LARGE SCALE GENOMIC DNA]</scope>
    <source>
        <strain evidence="1">Clone GOH B32 T37-40</strain>
    </source>
</reference>
<proteinExistence type="predicted"/>
<dbReference type="Proteomes" id="UP001054821">
    <property type="component" value="Chromosome 4"/>
</dbReference>
<comment type="caution">
    <text evidence="1">The sequence shown here is derived from an EMBL/GenBank/DDBJ whole genome shotgun (WGS) entry which is preliminary data.</text>
</comment>
<gene>
    <name evidence="1" type="ORF">L3X38_025501</name>
</gene>
<organism evidence="1 2">
    <name type="scientific">Prunus dulcis</name>
    <name type="common">Almond</name>
    <name type="synonym">Amygdalus dulcis</name>
    <dbReference type="NCBI Taxonomy" id="3755"/>
    <lineage>
        <taxon>Eukaryota</taxon>
        <taxon>Viridiplantae</taxon>
        <taxon>Streptophyta</taxon>
        <taxon>Embryophyta</taxon>
        <taxon>Tracheophyta</taxon>
        <taxon>Spermatophyta</taxon>
        <taxon>Magnoliopsida</taxon>
        <taxon>eudicotyledons</taxon>
        <taxon>Gunneridae</taxon>
        <taxon>Pentapetalae</taxon>
        <taxon>rosids</taxon>
        <taxon>fabids</taxon>
        <taxon>Rosales</taxon>
        <taxon>Rosaceae</taxon>
        <taxon>Amygdaloideae</taxon>
        <taxon>Amygdaleae</taxon>
        <taxon>Prunus</taxon>
    </lineage>
</organism>
<name>A0AAD4W300_PRUDU</name>
<protein>
    <submittedName>
        <fullName evidence="1">Uncharacterized protein</fullName>
    </submittedName>
</protein>
<dbReference type="AlphaFoldDB" id="A0AAD4W300"/>